<evidence type="ECO:0000256" key="4">
    <source>
        <dbReference type="ARBA" id="ARBA00022741"/>
    </source>
</evidence>
<dbReference type="RefSeq" id="WP_120131710.1">
    <property type="nucleotide sequence ID" value="NZ_RAHH01000005.1"/>
</dbReference>
<dbReference type="OrthoDB" id="9810880at2"/>
<evidence type="ECO:0000259" key="7">
    <source>
        <dbReference type="Pfam" id="PF08543"/>
    </source>
</evidence>
<comment type="pathway">
    <text evidence="1">Cofactor biosynthesis; thiamine diphosphate biosynthesis.</text>
</comment>
<dbReference type="GO" id="GO:0009228">
    <property type="term" value="P:thiamine biosynthetic process"/>
    <property type="evidence" value="ECO:0007669"/>
    <property type="project" value="InterPro"/>
</dbReference>
<dbReference type="CDD" id="cd01169">
    <property type="entry name" value="HMPP_kinase"/>
    <property type="match status" value="1"/>
</dbReference>
<dbReference type="AlphaFoldDB" id="A0A419NCF9"/>
<dbReference type="PANTHER" id="PTHR20858:SF17">
    <property type="entry name" value="HYDROXYMETHYLPYRIMIDINE_PHOSPHOMETHYLPYRIMIDINE KINASE THI20-RELATED"/>
    <property type="match status" value="1"/>
</dbReference>
<sequence>MKRVNALTIAGTDPSGGAGIQADLKAFSALGAYGTSVITALVAQNTRGVQSVYNIESDFVSAQLDSVLSDVRIDSAKIGMLANSQIVQVVAQRLRHYQLPFVVLDTVMLAKSGDPLLLPEAVDAVRRLLIPQVSIITPNLPEAAALLECAVATNETEMREQGEALLAMGCGAVLMKGGHLSDEESPDWLFMSGSRERFTAPRVHTRHTHGTGCTLSAALAALRPRLHNWADTVREAKEYLQQALMQADSLEVGHGIGPVHHFHRWW</sequence>
<accession>A0A419NCF9</accession>
<evidence type="ECO:0000313" key="8">
    <source>
        <dbReference type="EMBL" id="RJT46020.1"/>
    </source>
</evidence>
<keyword evidence="3 8" id="KW-0808">Transferase</keyword>
<evidence type="ECO:0000256" key="6">
    <source>
        <dbReference type="ARBA" id="ARBA00022840"/>
    </source>
</evidence>
<evidence type="ECO:0000256" key="1">
    <source>
        <dbReference type="ARBA" id="ARBA00004948"/>
    </source>
</evidence>
<dbReference type="UniPathway" id="UPA00060">
    <property type="reaction ID" value="UER00138"/>
</dbReference>
<dbReference type="GO" id="GO:0008972">
    <property type="term" value="F:phosphomethylpyrimidine kinase activity"/>
    <property type="evidence" value="ECO:0007669"/>
    <property type="project" value="InterPro"/>
</dbReference>
<dbReference type="Pfam" id="PF08543">
    <property type="entry name" value="Phos_pyr_kin"/>
    <property type="match status" value="1"/>
</dbReference>
<dbReference type="GO" id="GO:0005829">
    <property type="term" value="C:cytosol"/>
    <property type="evidence" value="ECO:0007669"/>
    <property type="project" value="TreeGrafter"/>
</dbReference>
<evidence type="ECO:0000256" key="5">
    <source>
        <dbReference type="ARBA" id="ARBA00022777"/>
    </source>
</evidence>
<reference evidence="8 9" key="1">
    <citation type="submission" date="2018-09" db="EMBL/GenBank/DDBJ databases">
        <authorList>
            <person name="Le Fleche-Mateos A."/>
        </authorList>
    </citation>
    <scope>NUCLEOTIDE SEQUENCE [LARGE SCALE GENOMIC DNA]</scope>
    <source>
        <strain evidence="8 9">DSM 27399</strain>
    </source>
</reference>
<dbReference type="InterPro" id="IPR004399">
    <property type="entry name" value="HMP/HMP-P_kinase_dom"/>
</dbReference>
<keyword evidence="5 8" id="KW-0418">Kinase</keyword>
<dbReference type="PANTHER" id="PTHR20858">
    <property type="entry name" value="PHOSPHOMETHYLPYRIMIDINE KINASE"/>
    <property type="match status" value="1"/>
</dbReference>
<dbReference type="InterPro" id="IPR013749">
    <property type="entry name" value="PM/HMP-P_kinase-1"/>
</dbReference>
<keyword evidence="9" id="KW-1185">Reference proteome</keyword>
<evidence type="ECO:0000256" key="2">
    <source>
        <dbReference type="ARBA" id="ARBA00012135"/>
    </source>
</evidence>
<dbReference type="GO" id="GO:0009229">
    <property type="term" value="P:thiamine diphosphate biosynthetic process"/>
    <property type="evidence" value="ECO:0007669"/>
    <property type="project" value="UniProtKB-UniPathway"/>
</dbReference>
<dbReference type="SUPFAM" id="SSF53613">
    <property type="entry name" value="Ribokinase-like"/>
    <property type="match status" value="1"/>
</dbReference>
<organism evidence="8 9">
    <name type="scientific">Rahnella woolbedingensis</name>
    <dbReference type="NCBI Taxonomy" id="1510574"/>
    <lineage>
        <taxon>Bacteria</taxon>
        <taxon>Pseudomonadati</taxon>
        <taxon>Pseudomonadota</taxon>
        <taxon>Gammaproteobacteria</taxon>
        <taxon>Enterobacterales</taxon>
        <taxon>Yersiniaceae</taxon>
        <taxon>Rahnella</taxon>
    </lineage>
</organism>
<dbReference type="Gene3D" id="3.40.1190.20">
    <property type="match status" value="1"/>
</dbReference>
<dbReference type="NCBIfam" id="TIGR00097">
    <property type="entry name" value="HMP-P_kinase"/>
    <property type="match status" value="1"/>
</dbReference>
<comment type="caution">
    <text evidence="8">The sequence shown here is derived from an EMBL/GenBank/DDBJ whole genome shotgun (WGS) entry which is preliminary data.</text>
</comment>
<protein>
    <recommendedName>
        <fullName evidence="2">hydroxymethylpyrimidine kinase</fullName>
        <ecNumber evidence="2">2.7.1.49</ecNumber>
    </recommendedName>
</protein>
<dbReference type="InterPro" id="IPR029056">
    <property type="entry name" value="Ribokinase-like"/>
</dbReference>
<dbReference type="GO" id="GO:0005524">
    <property type="term" value="F:ATP binding"/>
    <property type="evidence" value="ECO:0007669"/>
    <property type="project" value="UniProtKB-KW"/>
</dbReference>
<keyword evidence="6" id="KW-0067">ATP-binding</keyword>
<gene>
    <name evidence="8" type="primary">thiD</name>
    <name evidence="8" type="ORF">D6C13_04875</name>
</gene>
<keyword evidence="4" id="KW-0547">Nucleotide-binding</keyword>
<dbReference type="EC" id="2.7.1.49" evidence="2"/>
<feature type="domain" description="Pyridoxamine kinase/Phosphomethylpyrimidine kinase" evidence="7">
    <location>
        <begin position="13"/>
        <end position="260"/>
    </location>
</feature>
<dbReference type="EMBL" id="RAHH01000005">
    <property type="protein sequence ID" value="RJT46020.1"/>
    <property type="molecule type" value="Genomic_DNA"/>
</dbReference>
<evidence type="ECO:0000256" key="3">
    <source>
        <dbReference type="ARBA" id="ARBA00022679"/>
    </source>
</evidence>
<name>A0A419NCF9_9GAMM</name>
<dbReference type="GO" id="GO:0008902">
    <property type="term" value="F:hydroxymethylpyrimidine kinase activity"/>
    <property type="evidence" value="ECO:0007669"/>
    <property type="project" value="UniProtKB-EC"/>
</dbReference>
<dbReference type="Proteomes" id="UP000284908">
    <property type="component" value="Unassembled WGS sequence"/>
</dbReference>
<evidence type="ECO:0000313" key="9">
    <source>
        <dbReference type="Proteomes" id="UP000284908"/>
    </source>
</evidence>
<dbReference type="FunFam" id="3.40.1190.20:FF:000003">
    <property type="entry name" value="Phosphomethylpyrimidine kinase ThiD"/>
    <property type="match status" value="1"/>
</dbReference>
<proteinExistence type="predicted"/>